<evidence type="ECO:0000313" key="3">
    <source>
        <dbReference type="Proteomes" id="UP000623129"/>
    </source>
</evidence>
<evidence type="ECO:0000313" key="2">
    <source>
        <dbReference type="EMBL" id="KAF3325441.1"/>
    </source>
</evidence>
<dbReference type="Proteomes" id="UP000623129">
    <property type="component" value="Unassembled WGS sequence"/>
</dbReference>
<name>A0A833QP72_9POAL</name>
<gene>
    <name evidence="2" type="ORF">FCM35_KLT10512</name>
</gene>
<feature type="transmembrane region" description="Helical" evidence="1">
    <location>
        <begin position="401"/>
        <end position="419"/>
    </location>
</feature>
<accession>A0A833QP72</accession>
<organism evidence="2 3">
    <name type="scientific">Carex littledalei</name>
    <dbReference type="NCBI Taxonomy" id="544730"/>
    <lineage>
        <taxon>Eukaryota</taxon>
        <taxon>Viridiplantae</taxon>
        <taxon>Streptophyta</taxon>
        <taxon>Embryophyta</taxon>
        <taxon>Tracheophyta</taxon>
        <taxon>Spermatophyta</taxon>
        <taxon>Magnoliopsida</taxon>
        <taxon>Liliopsida</taxon>
        <taxon>Poales</taxon>
        <taxon>Cyperaceae</taxon>
        <taxon>Cyperoideae</taxon>
        <taxon>Cariceae</taxon>
        <taxon>Carex</taxon>
        <taxon>Carex subgen. Euthyceras</taxon>
    </lineage>
</organism>
<proteinExistence type="predicted"/>
<dbReference type="PANTHER" id="PTHR35757:SF1">
    <property type="entry name" value="THERMOSOME SUBUNIT GAMMA"/>
    <property type="match status" value="1"/>
</dbReference>
<feature type="transmembrane region" description="Helical" evidence="1">
    <location>
        <begin position="378"/>
        <end position="395"/>
    </location>
</feature>
<comment type="caution">
    <text evidence="2">The sequence shown here is derived from an EMBL/GenBank/DDBJ whole genome shotgun (WGS) entry which is preliminary data.</text>
</comment>
<reference evidence="2" key="1">
    <citation type="submission" date="2020-01" db="EMBL/GenBank/DDBJ databases">
        <title>Genome sequence of Kobresia littledalei, the first chromosome-level genome in the family Cyperaceae.</title>
        <authorList>
            <person name="Qu G."/>
        </authorList>
    </citation>
    <scope>NUCLEOTIDE SEQUENCE</scope>
    <source>
        <strain evidence="2">C.B.Clarke</strain>
        <tissue evidence="2">Leaf</tissue>
    </source>
</reference>
<dbReference type="OrthoDB" id="598085at2759"/>
<dbReference type="PANTHER" id="PTHR35757">
    <property type="entry name" value="THERMOSOME SUBUNIT GAMMA"/>
    <property type="match status" value="1"/>
</dbReference>
<evidence type="ECO:0000256" key="1">
    <source>
        <dbReference type="SAM" id="Phobius"/>
    </source>
</evidence>
<keyword evidence="3" id="KW-1185">Reference proteome</keyword>
<keyword evidence="1" id="KW-0472">Membrane</keyword>
<dbReference type="EMBL" id="SWLB01000020">
    <property type="protein sequence ID" value="KAF3325441.1"/>
    <property type="molecule type" value="Genomic_DNA"/>
</dbReference>
<sequence>MKGIRRTWWVPLIPVSYYSAYKLTEIPPGHNPFDSPTDKLTRIPQKIREEQFKTGHLYSEFIRLKRGWKSDVAGELQTSIVRYEEKSPNQFFNRKLQVDLVGVMHIGDKRYYQAIQERLRRYDCVLYEGPYVNSTDVEEVTAAKQQVNSHQKGADKYGLVRRYSVLFKGQNWKNADLTFKTYLQLEEERLKRCKEHEKNKEGRKILRITQIVLTCLKHVLTVYSLWLPLPAFVPLITYLTCSRDGPNCHDIDKLEKMFKLGFLHYFVKDSNFSDAYKAVYKYDVDYEGDSDFASKAVVVRERNKFAMEVLKETIAEGKTTIAILYSAGNMADFHKRLVKELDMVPVTVEWYTAWSIKEGPKSKFIHPLLDKFQREDRTLILGTLILLYLLGIFGHGESLDFVIGLFLGSLDLDFISVVIR</sequence>
<keyword evidence="1" id="KW-1133">Transmembrane helix</keyword>
<dbReference type="AlphaFoldDB" id="A0A833QP72"/>
<keyword evidence="1" id="KW-0812">Transmembrane</keyword>
<protein>
    <submittedName>
        <fullName evidence="2">Uncharacterized protein</fullName>
    </submittedName>
</protein>